<keyword evidence="7" id="KW-0690">Ribosome biogenesis</keyword>
<proteinExistence type="inferred from homology"/>
<feature type="domain" description="Era-type G" evidence="11">
    <location>
        <begin position="9"/>
        <end position="177"/>
    </location>
</feature>
<keyword evidence="7" id="KW-0699">rRNA-binding</keyword>
<dbReference type="PANTHER" id="PTHR42698">
    <property type="entry name" value="GTPASE ERA"/>
    <property type="match status" value="1"/>
</dbReference>
<dbReference type="NCBIfam" id="TIGR00231">
    <property type="entry name" value="small_GTP"/>
    <property type="match status" value="1"/>
</dbReference>
<comment type="caution">
    <text evidence="12">The sequence shown here is derived from an EMBL/GenBank/DDBJ whole genome shotgun (WGS) entry which is preliminary data.</text>
</comment>
<evidence type="ECO:0000313" key="12">
    <source>
        <dbReference type="EMBL" id="HIY25872.1"/>
    </source>
</evidence>
<accession>A0A9D2C0Y6</accession>
<dbReference type="GO" id="GO:0005525">
    <property type="term" value="F:GTP binding"/>
    <property type="evidence" value="ECO:0007669"/>
    <property type="project" value="UniProtKB-UniRule"/>
</dbReference>
<dbReference type="Proteomes" id="UP000823915">
    <property type="component" value="Unassembled WGS sequence"/>
</dbReference>
<dbReference type="GO" id="GO:0003924">
    <property type="term" value="F:GTPase activity"/>
    <property type="evidence" value="ECO:0007669"/>
    <property type="project" value="UniProtKB-UniRule"/>
</dbReference>
<gene>
    <name evidence="7 12" type="primary">era</name>
    <name evidence="12" type="ORF">H9838_01710</name>
</gene>
<reference evidence="12" key="1">
    <citation type="journal article" date="2021" name="PeerJ">
        <title>Extensive microbial diversity within the chicken gut microbiome revealed by metagenomics and culture.</title>
        <authorList>
            <person name="Gilroy R."/>
            <person name="Ravi A."/>
            <person name="Getino M."/>
            <person name="Pursley I."/>
            <person name="Horton D.L."/>
            <person name="Alikhan N.F."/>
            <person name="Baker D."/>
            <person name="Gharbi K."/>
            <person name="Hall N."/>
            <person name="Watson M."/>
            <person name="Adriaenssens E.M."/>
            <person name="Foster-Nyarko E."/>
            <person name="Jarju S."/>
            <person name="Secka A."/>
            <person name="Antonio M."/>
            <person name="Oren A."/>
            <person name="Chaudhuri R.R."/>
            <person name="La Ragione R."/>
            <person name="Hildebrand F."/>
            <person name="Pallen M.J."/>
        </authorList>
    </citation>
    <scope>NUCLEOTIDE SEQUENCE</scope>
    <source>
        <strain evidence="12">1282</strain>
    </source>
</reference>
<evidence type="ECO:0000256" key="3">
    <source>
        <dbReference type="ARBA" id="ARBA00022741"/>
    </source>
</evidence>
<dbReference type="HAMAP" id="MF_00367">
    <property type="entry name" value="GTPase_Era"/>
    <property type="match status" value="1"/>
</dbReference>
<dbReference type="InterPro" id="IPR030388">
    <property type="entry name" value="G_ERA_dom"/>
</dbReference>
<dbReference type="SUPFAM" id="SSF52540">
    <property type="entry name" value="P-loop containing nucleoside triphosphate hydrolases"/>
    <property type="match status" value="1"/>
</dbReference>
<dbReference type="NCBIfam" id="NF000908">
    <property type="entry name" value="PRK00089.1"/>
    <property type="match status" value="1"/>
</dbReference>
<dbReference type="GO" id="GO:0005829">
    <property type="term" value="C:cytosol"/>
    <property type="evidence" value="ECO:0007669"/>
    <property type="project" value="TreeGrafter"/>
</dbReference>
<keyword evidence="7" id="KW-1003">Cell membrane</keyword>
<feature type="region of interest" description="G1" evidence="8">
    <location>
        <begin position="17"/>
        <end position="24"/>
    </location>
</feature>
<dbReference type="InterPro" id="IPR015946">
    <property type="entry name" value="KH_dom-like_a/b"/>
</dbReference>
<dbReference type="Pfam" id="PF07650">
    <property type="entry name" value="KH_2"/>
    <property type="match status" value="1"/>
</dbReference>
<evidence type="ECO:0000256" key="6">
    <source>
        <dbReference type="ARBA" id="ARBA00023136"/>
    </source>
</evidence>
<dbReference type="PANTHER" id="PTHR42698:SF1">
    <property type="entry name" value="GTPASE ERA, MITOCHONDRIAL"/>
    <property type="match status" value="1"/>
</dbReference>
<evidence type="ECO:0000256" key="7">
    <source>
        <dbReference type="HAMAP-Rule" id="MF_00367"/>
    </source>
</evidence>
<feature type="domain" description="KH type-2" evidence="10">
    <location>
        <begin position="208"/>
        <end position="284"/>
    </location>
</feature>
<dbReference type="InterPro" id="IPR004044">
    <property type="entry name" value="KH_dom_type_2"/>
</dbReference>
<organism evidence="12 13">
    <name type="scientific">Candidatus Acutalibacter pullistercoris</name>
    <dbReference type="NCBI Taxonomy" id="2838418"/>
    <lineage>
        <taxon>Bacteria</taxon>
        <taxon>Bacillati</taxon>
        <taxon>Bacillota</taxon>
        <taxon>Clostridia</taxon>
        <taxon>Eubacteriales</taxon>
        <taxon>Acutalibacteraceae</taxon>
        <taxon>Acutalibacter</taxon>
    </lineage>
</organism>
<dbReference type="InterPro" id="IPR009019">
    <property type="entry name" value="KH_sf_prok-type"/>
</dbReference>
<comment type="subunit">
    <text evidence="7">Monomer.</text>
</comment>
<evidence type="ECO:0000256" key="9">
    <source>
        <dbReference type="RuleBase" id="RU003761"/>
    </source>
</evidence>
<protein>
    <recommendedName>
        <fullName evidence="2 7">GTPase Era</fullName>
    </recommendedName>
</protein>
<feature type="region of interest" description="G3" evidence="8">
    <location>
        <begin position="64"/>
        <end position="67"/>
    </location>
</feature>
<dbReference type="CDD" id="cd04163">
    <property type="entry name" value="Era"/>
    <property type="match status" value="1"/>
</dbReference>
<dbReference type="GO" id="GO:0070181">
    <property type="term" value="F:small ribosomal subunit rRNA binding"/>
    <property type="evidence" value="ECO:0007669"/>
    <property type="project" value="UniProtKB-UniRule"/>
</dbReference>
<feature type="region of interest" description="G5" evidence="8">
    <location>
        <begin position="156"/>
        <end position="158"/>
    </location>
</feature>
<dbReference type="Pfam" id="PF01926">
    <property type="entry name" value="MMR_HSR1"/>
    <property type="match status" value="1"/>
</dbReference>
<feature type="region of interest" description="G2" evidence="8">
    <location>
        <begin position="43"/>
        <end position="47"/>
    </location>
</feature>
<reference evidence="12" key="2">
    <citation type="submission" date="2021-04" db="EMBL/GenBank/DDBJ databases">
        <authorList>
            <person name="Gilroy R."/>
        </authorList>
    </citation>
    <scope>NUCLEOTIDE SEQUENCE</scope>
    <source>
        <strain evidence="12">1282</strain>
    </source>
</reference>
<keyword evidence="7" id="KW-0963">Cytoplasm</keyword>
<dbReference type="InterPro" id="IPR005225">
    <property type="entry name" value="Small_GTP-bd"/>
</dbReference>
<dbReference type="AlphaFoldDB" id="A0A9D2C0Y6"/>
<feature type="region of interest" description="G4" evidence="8">
    <location>
        <begin position="126"/>
        <end position="129"/>
    </location>
</feature>
<dbReference type="InterPro" id="IPR027417">
    <property type="entry name" value="P-loop_NTPase"/>
</dbReference>
<sequence>MEDRQPQGRSAFLAIVGRPNVGKSSLLNKLIGQKIAIVSRKPQTTRTRIMGVLTQGQDQLVFLDTPGLMKPKNSLGEYMVKSVASAVSGVDACLLVTEAGAKVSPADRDLVRRFGELKLPAVLAINKIDLLKDKTPLMEQIREFAALYPFQGVVPLSARTGEGMEDLLGELKALCQPGGFLFPEDTLTDQPERVIVGETVREKVLRLLEQEVPHGVAAVTESMKERGRGLEIHVTLYCERPNHKGILIGKGGATLKKIGTQAREDLERFFGCPVDLQLWVKVKEDWRQRPETLQSLGFNERDLEL</sequence>
<dbReference type="InterPro" id="IPR006073">
    <property type="entry name" value="GTP-bd"/>
</dbReference>
<evidence type="ECO:0000256" key="1">
    <source>
        <dbReference type="ARBA" id="ARBA00007921"/>
    </source>
</evidence>
<dbReference type="CDD" id="cd22534">
    <property type="entry name" value="KH-II_Era"/>
    <property type="match status" value="1"/>
</dbReference>
<evidence type="ECO:0000313" key="13">
    <source>
        <dbReference type="Proteomes" id="UP000823915"/>
    </source>
</evidence>
<feature type="binding site" evidence="7">
    <location>
        <begin position="126"/>
        <end position="129"/>
    </location>
    <ligand>
        <name>GTP</name>
        <dbReference type="ChEBI" id="CHEBI:37565"/>
    </ligand>
</feature>
<dbReference type="Gene3D" id="3.40.50.300">
    <property type="entry name" value="P-loop containing nucleotide triphosphate hydrolases"/>
    <property type="match status" value="1"/>
</dbReference>
<keyword evidence="3 7" id="KW-0547">Nucleotide-binding</keyword>
<feature type="binding site" evidence="7">
    <location>
        <begin position="64"/>
        <end position="68"/>
    </location>
    <ligand>
        <name>GTP</name>
        <dbReference type="ChEBI" id="CHEBI:37565"/>
    </ligand>
</feature>
<keyword evidence="4 7" id="KW-0694">RNA-binding</keyword>
<dbReference type="PROSITE" id="PS51713">
    <property type="entry name" value="G_ERA"/>
    <property type="match status" value="1"/>
</dbReference>
<comment type="similarity">
    <text evidence="1 7 8 9">Belongs to the TRAFAC class TrmE-Era-EngA-EngB-Septin-like GTPase superfamily. Era GTPase family.</text>
</comment>
<evidence type="ECO:0000256" key="5">
    <source>
        <dbReference type="ARBA" id="ARBA00023134"/>
    </source>
</evidence>
<comment type="function">
    <text evidence="7">An essential GTPase that binds both GDP and GTP, with rapid nucleotide exchange. Plays a role in 16S rRNA processing and 30S ribosomal subunit biogenesis and possibly also in cell cycle regulation and energy metabolism.</text>
</comment>
<feature type="binding site" evidence="7">
    <location>
        <begin position="17"/>
        <end position="24"/>
    </location>
    <ligand>
        <name>GTP</name>
        <dbReference type="ChEBI" id="CHEBI:37565"/>
    </ligand>
</feature>
<comment type="subcellular location">
    <subcellularLocation>
        <location evidence="7">Cytoplasm</location>
    </subcellularLocation>
    <subcellularLocation>
        <location evidence="7">Cell membrane</location>
        <topology evidence="7">Peripheral membrane protein</topology>
    </subcellularLocation>
</comment>
<dbReference type="GO" id="GO:0043024">
    <property type="term" value="F:ribosomal small subunit binding"/>
    <property type="evidence" value="ECO:0007669"/>
    <property type="project" value="TreeGrafter"/>
</dbReference>
<dbReference type="EMBL" id="DXDU01000023">
    <property type="protein sequence ID" value="HIY25872.1"/>
    <property type="molecule type" value="Genomic_DNA"/>
</dbReference>
<dbReference type="GO" id="GO:0000028">
    <property type="term" value="P:ribosomal small subunit assembly"/>
    <property type="evidence" value="ECO:0007669"/>
    <property type="project" value="TreeGrafter"/>
</dbReference>
<keyword evidence="5 7" id="KW-0342">GTP-binding</keyword>
<evidence type="ECO:0000256" key="2">
    <source>
        <dbReference type="ARBA" id="ARBA00020484"/>
    </source>
</evidence>
<dbReference type="PROSITE" id="PS50823">
    <property type="entry name" value="KH_TYPE_2"/>
    <property type="match status" value="1"/>
</dbReference>
<evidence type="ECO:0000256" key="4">
    <source>
        <dbReference type="ARBA" id="ARBA00022884"/>
    </source>
</evidence>
<dbReference type="GO" id="GO:0005886">
    <property type="term" value="C:plasma membrane"/>
    <property type="evidence" value="ECO:0007669"/>
    <property type="project" value="UniProtKB-SubCell"/>
</dbReference>
<name>A0A9D2C0Y6_9FIRM</name>
<evidence type="ECO:0000259" key="10">
    <source>
        <dbReference type="PROSITE" id="PS50823"/>
    </source>
</evidence>
<evidence type="ECO:0000256" key="8">
    <source>
        <dbReference type="PROSITE-ProRule" id="PRU01050"/>
    </source>
</evidence>
<evidence type="ECO:0000259" key="11">
    <source>
        <dbReference type="PROSITE" id="PS51713"/>
    </source>
</evidence>
<dbReference type="SUPFAM" id="SSF54814">
    <property type="entry name" value="Prokaryotic type KH domain (KH-domain type II)"/>
    <property type="match status" value="1"/>
</dbReference>
<dbReference type="NCBIfam" id="TIGR00436">
    <property type="entry name" value="era"/>
    <property type="match status" value="1"/>
</dbReference>
<dbReference type="InterPro" id="IPR005662">
    <property type="entry name" value="GTPase_Era-like"/>
</dbReference>
<dbReference type="Gene3D" id="3.30.300.20">
    <property type="match status" value="1"/>
</dbReference>
<keyword evidence="6 7" id="KW-0472">Membrane</keyword>
<dbReference type="PRINTS" id="PR00326">
    <property type="entry name" value="GTP1OBG"/>
</dbReference>